<comment type="caution">
    <text evidence="3">The sequence shown here is derived from an EMBL/GenBank/DDBJ whole genome shotgun (WGS) entry which is preliminary data.</text>
</comment>
<accession>A0A1L8D2S2</accession>
<protein>
    <submittedName>
        <fullName evidence="3">VanZ family protein</fullName>
    </submittedName>
</protein>
<feature type="domain" description="VanZ-like" evidence="2">
    <location>
        <begin position="9"/>
        <end position="119"/>
    </location>
</feature>
<keyword evidence="1" id="KW-0812">Transmembrane</keyword>
<gene>
    <name evidence="3" type="ORF">ciss_13270</name>
</gene>
<feature type="transmembrane region" description="Helical" evidence="1">
    <location>
        <begin position="102"/>
        <end position="119"/>
    </location>
</feature>
<keyword evidence="4" id="KW-1185">Reference proteome</keyword>
<dbReference type="AlphaFoldDB" id="A0A1L8D2S2"/>
<keyword evidence="1" id="KW-0472">Membrane</keyword>
<dbReference type="InterPro" id="IPR006976">
    <property type="entry name" value="VanZ-like"/>
</dbReference>
<dbReference type="PANTHER" id="PTHR36834">
    <property type="entry name" value="MEMBRANE PROTEIN-RELATED"/>
    <property type="match status" value="1"/>
</dbReference>
<dbReference type="PANTHER" id="PTHR36834:SF1">
    <property type="entry name" value="INTEGRAL MEMBRANE PROTEIN"/>
    <property type="match status" value="1"/>
</dbReference>
<organism evidence="3 4">
    <name type="scientific">Carboxydothermus islandicus</name>
    <dbReference type="NCBI Taxonomy" id="661089"/>
    <lineage>
        <taxon>Bacteria</taxon>
        <taxon>Bacillati</taxon>
        <taxon>Bacillota</taxon>
        <taxon>Clostridia</taxon>
        <taxon>Thermoanaerobacterales</taxon>
        <taxon>Thermoanaerobacteraceae</taxon>
        <taxon>Carboxydothermus</taxon>
    </lineage>
</organism>
<feature type="transmembrane region" description="Helical" evidence="1">
    <location>
        <begin position="42"/>
        <end position="62"/>
    </location>
</feature>
<evidence type="ECO:0000256" key="1">
    <source>
        <dbReference type="SAM" id="Phobius"/>
    </source>
</evidence>
<evidence type="ECO:0000313" key="4">
    <source>
        <dbReference type="Proteomes" id="UP000187338"/>
    </source>
</evidence>
<reference evidence="4" key="1">
    <citation type="submission" date="2016-12" db="EMBL/GenBank/DDBJ databases">
        <title>Draft Genome Sequences od Carboxydothermus pertinax and islandicus, Hydrogenogenic Carboxydotrophic Bacteria.</title>
        <authorList>
            <person name="Fukuyama Y."/>
            <person name="Ohmae K."/>
            <person name="Yoneda Y."/>
            <person name="Yoshida T."/>
            <person name="Sako Y."/>
        </authorList>
    </citation>
    <scope>NUCLEOTIDE SEQUENCE [LARGE SCALE GENOMIC DNA]</scope>
    <source>
        <strain evidence="4">SET</strain>
    </source>
</reference>
<sequence>MVILSTVKQTDFSTLKIRLLHSNIIPFKTICYYVINWSKSGISRINIIANIAAFIPLGFLLLRLLDKGNKFKKIILISLILSLLFEIIQLITGIGNFDIDDVILNVIGSMVGVIVYNLFEKVKT</sequence>
<proteinExistence type="predicted"/>
<evidence type="ECO:0000313" key="3">
    <source>
        <dbReference type="EMBL" id="GAV25394.1"/>
    </source>
</evidence>
<dbReference type="Pfam" id="PF04892">
    <property type="entry name" value="VanZ"/>
    <property type="match status" value="1"/>
</dbReference>
<evidence type="ECO:0000259" key="2">
    <source>
        <dbReference type="Pfam" id="PF04892"/>
    </source>
</evidence>
<feature type="transmembrane region" description="Helical" evidence="1">
    <location>
        <begin position="74"/>
        <end position="96"/>
    </location>
</feature>
<dbReference type="EMBL" id="BDJL01000038">
    <property type="protein sequence ID" value="GAV25394.1"/>
    <property type="molecule type" value="Genomic_DNA"/>
</dbReference>
<dbReference type="InterPro" id="IPR053150">
    <property type="entry name" value="Teicoplanin_resist-assoc"/>
</dbReference>
<name>A0A1L8D2S2_9THEO</name>
<keyword evidence="1" id="KW-1133">Transmembrane helix</keyword>
<dbReference type="Proteomes" id="UP000187338">
    <property type="component" value="Unassembled WGS sequence"/>
</dbReference>